<dbReference type="PIRSF" id="PIRSF032025">
    <property type="entry name" value="UCP032025"/>
    <property type="match status" value="1"/>
</dbReference>
<name>A0ABT1CQD5_9HYPH</name>
<feature type="region of interest" description="Disordered" evidence="1">
    <location>
        <begin position="112"/>
        <end position="133"/>
    </location>
</feature>
<reference evidence="2 3" key="1">
    <citation type="submission" date="2020-01" db="EMBL/GenBank/DDBJ databases">
        <title>Genomes of bacteria type strains.</title>
        <authorList>
            <person name="Chen J."/>
            <person name="Zhu S."/>
            <person name="Yang J."/>
        </authorList>
    </citation>
    <scope>NUCLEOTIDE SEQUENCE [LARGE SCALE GENOMIC DNA]</scope>
    <source>
        <strain evidence="2 3">DSM 16655</strain>
    </source>
</reference>
<accession>A0ABT1CQD5</accession>
<comment type="caution">
    <text evidence="2">The sequence shown here is derived from an EMBL/GenBank/DDBJ whole genome shotgun (WGS) entry which is preliminary data.</text>
</comment>
<dbReference type="RefSeq" id="WP_152008913.1">
    <property type="nucleotide sequence ID" value="NZ_JAAAML010000001.1"/>
</dbReference>
<proteinExistence type="predicted"/>
<dbReference type="EMBL" id="JAAAML010000001">
    <property type="protein sequence ID" value="MCO6408423.1"/>
    <property type="molecule type" value="Genomic_DNA"/>
</dbReference>
<organism evidence="2 3">
    <name type="scientific">Hoeflea alexandrii</name>
    <dbReference type="NCBI Taxonomy" id="288436"/>
    <lineage>
        <taxon>Bacteria</taxon>
        <taxon>Pseudomonadati</taxon>
        <taxon>Pseudomonadota</taxon>
        <taxon>Alphaproteobacteria</taxon>
        <taxon>Hyphomicrobiales</taxon>
        <taxon>Rhizobiaceae</taxon>
        <taxon>Hoeflea</taxon>
    </lineage>
</organism>
<gene>
    <name evidence="2" type="ORF">GTW23_09585</name>
</gene>
<dbReference type="InterPro" id="IPR008320">
    <property type="entry name" value="UCP032025"/>
</dbReference>
<evidence type="ECO:0000256" key="1">
    <source>
        <dbReference type="SAM" id="MobiDB-lite"/>
    </source>
</evidence>
<dbReference type="Proteomes" id="UP001320715">
    <property type="component" value="Unassembled WGS sequence"/>
</dbReference>
<keyword evidence="3" id="KW-1185">Reference proteome</keyword>
<protein>
    <submittedName>
        <fullName evidence="2">DUF1489 family protein</fullName>
    </submittedName>
</protein>
<evidence type="ECO:0000313" key="3">
    <source>
        <dbReference type="Proteomes" id="UP001320715"/>
    </source>
</evidence>
<evidence type="ECO:0000313" key="2">
    <source>
        <dbReference type="EMBL" id="MCO6408423.1"/>
    </source>
</evidence>
<dbReference type="Pfam" id="PF07370">
    <property type="entry name" value="DUF1489"/>
    <property type="match status" value="1"/>
</dbReference>
<sequence length="145" mass="16364">MALHLLKLCVGAESVEDQRDWMQRRLAMMAAAGQEPEQFHTTRMVPKRMAELLDGGSLYWVIKGNIQARQRLVDIRPFVDTDGISRCHLVLEPVLHETSWAPRRPFQGWRYLDPKDAPPDLGAPGSGDDELPPELKRELAGLGLL</sequence>